<proteinExistence type="predicted"/>
<dbReference type="EMBL" id="CM037151">
    <property type="protein sequence ID" value="KAH7842017.1"/>
    <property type="molecule type" value="Genomic_DNA"/>
</dbReference>
<accession>A0ACB7XMA7</accession>
<name>A0ACB7XMA7_9ERIC</name>
<reference evidence="1 2" key="1">
    <citation type="journal article" date="2021" name="Hortic Res">
        <title>High-quality reference genome and annotation aids understanding of berry development for evergreen blueberry (Vaccinium darrowii).</title>
        <authorList>
            <person name="Yu J."/>
            <person name="Hulse-Kemp A.M."/>
            <person name="Babiker E."/>
            <person name="Staton M."/>
        </authorList>
    </citation>
    <scope>NUCLEOTIDE SEQUENCE [LARGE SCALE GENOMIC DNA]</scope>
    <source>
        <strain evidence="2">cv. NJ 8807/NJ 8810</strain>
        <tissue evidence="1">Young leaf</tissue>
    </source>
</reference>
<sequence>MASQQFLWRLRYELKLPVLCLVDCDPYGIRIMATYKYGAKNMAANNYKIVIRDMKWLGILPNDLKKFGILKDVALPTSEDALGQIKNLSEEPFVKNDDKMIAEVTNLLSRGKTPEIDCIGGSNINA</sequence>
<keyword evidence="2" id="KW-1185">Reference proteome</keyword>
<dbReference type="Proteomes" id="UP000828048">
    <property type="component" value="Chromosome 1"/>
</dbReference>
<organism evidence="1 2">
    <name type="scientific">Vaccinium darrowii</name>
    <dbReference type="NCBI Taxonomy" id="229202"/>
    <lineage>
        <taxon>Eukaryota</taxon>
        <taxon>Viridiplantae</taxon>
        <taxon>Streptophyta</taxon>
        <taxon>Embryophyta</taxon>
        <taxon>Tracheophyta</taxon>
        <taxon>Spermatophyta</taxon>
        <taxon>Magnoliopsida</taxon>
        <taxon>eudicotyledons</taxon>
        <taxon>Gunneridae</taxon>
        <taxon>Pentapetalae</taxon>
        <taxon>asterids</taxon>
        <taxon>Ericales</taxon>
        <taxon>Ericaceae</taxon>
        <taxon>Vaccinioideae</taxon>
        <taxon>Vaccinieae</taxon>
        <taxon>Vaccinium</taxon>
    </lineage>
</organism>
<comment type="caution">
    <text evidence="1">The sequence shown here is derived from an EMBL/GenBank/DDBJ whole genome shotgun (WGS) entry which is preliminary data.</text>
</comment>
<protein>
    <submittedName>
        <fullName evidence="1">Uncharacterized protein</fullName>
    </submittedName>
</protein>
<evidence type="ECO:0000313" key="1">
    <source>
        <dbReference type="EMBL" id="KAH7842017.1"/>
    </source>
</evidence>
<evidence type="ECO:0000313" key="2">
    <source>
        <dbReference type="Proteomes" id="UP000828048"/>
    </source>
</evidence>
<gene>
    <name evidence="1" type="ORF">Vadar_000535</name>
</gene>